<evidence type="ECO:0000313" key="3">
    <source>
        <dbReference type="EMBL" id="KAL1618375.1"/>
    </source>
</evidence>
<proteinExistence type="predicted"/>
<dbReference type="EMBL" id="JAJVDC020000210">
    <property type="protein sequence ID" value="KAL1618375.1"/>
    <property type="molecule type" value="Genomic_DNA"/>
</dbReference>
<feature type="domain" description="C2H2-type" evidence="2">
    <location>
        <begin position="154"/>
        <end position="182"/>
    </location>
</feature>
<comment type="caution">
    <text evidence="3">The sequence shown here is derived from an EMBL/GenBank/DDBJ whole genome shotgun (WGS) entry which is preliminary data.</text>
</comment>
<organism evidence="3 4">
    <name type="scientific">Neofusicoccum ribis</name>
    <dbReference type="NCBI Taxonomy" id="45134"/>
    <lineage>
        <taxon>Eukaryota</taxon>
        <taxon>Fungi</taxon>
        <taxon>Dikarya</taxon>
        <taxon>Ascomycota</taxon>
        <taxon>Pezizomycotina</taxon>
        <taxon>Dothideomycetes</taxon>
        <taxon>Dothideomycetes incertae sedis</taxon>
        <taxon>Botryosphaeriales</taxon>
        <taxon>Botryosphaeriaceae</taxon>
        <taxon>Neofusicoccum</taxon>
    </lineage>
</organism>
<gene>
    <name evidence="3" type="ORF">SLS56_010593</name>
</gene>
<accession>A0ABR3SDZ7</accession>
<protein>
    <recommendedName>
        <fullName evidence="2">C2H2-type domain-containing protein</fullName>
    </recommendedName>
</protein>
<evidence type="ECO:0000259" key="2">
    <source>
        <dbReference type="SMART" id="SM00355"/>
    </source>
</evidence>
<dbReference type="Proteomes" id="UP001521116">
    <property type="component" value="Unassembled WGS sequence"/>
</dbReference>
<evidence type="ECO:0000256" key="1">
    <source>
        <dbReference type="SAM" id="MobiDB-lite"/>
    </source>
</evidence>
<dbReference type="InterPro" id="IPR013087">
    <property type="entry name" value="Znf_C2H2_type"/>
</dbReference>
<keyword evidence="4" id="KW-1185">Reference proteome</keyword>
<name>A0ABR3SDZ7_9PEZI</name>
<sequence>MFSKFSEKHEALLQSGRSVDSPALLSVDTGLKENRLRFFDRSTGLFKLICHIMSFQESLDAVADLNGAELQRFQLDHDPTLMSHLFYQFERIIQALLSANEFPGLPSQDLAAFKEVYGSGGFKCRFRSCSAGSYGFPTVEKRAEHEKAAHAQRYPCTDVDCPYTTIGFTTATSLKKHLQEYHSPPAHAKIPDIFRHRISENREQSVQGVDSNQLMLSPQRSNLNEPEFFNTASVMSTTDRINFFDNDFTPPAYLDWSANATPEPFNILDSWPPMHEEDSRTSPLYNFREDDYVIGPSSTEPQAFYSPPMDVRPASVLQLSLSGNQPSPTSNREWMAMVALEMESHPINKRKLPNTPRPPLVAVAPTSHDVD</sequence>
<dbReference type="SMART" id="SM00355">
    <property type="entry name" value="ZnF_C2H2"/>
    <property type="match status" value="2"/>
</dbReference>
<evidence type="ECO:0000313" key="4">
    <source>
        <dbReference type="Proteomes" id="UP001521116"/>
    </source>
</evidence>
<reference evidence="3 4" key="1">
    <citation type="submission" date="2024-02" db="EMBL/GenBank/DDBJ databases">
        <title>De novo assembly and annotation of 12 fungi associated with fruit tree decline syndrome in Ontario, Canada.</title>
        <authorList>
            <person name="Sulman M."/>
            <person name="Ellouze W."/>
            <person name="Ilyukhin E."/>
        </authorList>
    </citation>
    <scope>NUCLEOTIDE SEQUENCE [LARGE SCALE GENOMIC DNA]</scope>
    <source>
        <strain evidence="3 4">M1-105</strain>
    </source>
</reference>
<feature type="domain" description="C2H2-type" evidence="2">
    <location>
        <begin position="122"/>
        <end position="150"/>
    </location>
</feature>
<feature type="region of interest" description="Disordered" evidence="1">
    <location>
        <begin position="348"/>
        <end position="371"/>
    </location>
</feature>